<comment type="caution">
    <text evidence="2">The sequence shown here is derived from an EMBL/GenBank/DDBJ whole genome shotgun (WGS) entry which is preliminary data.</text>
</comment>
<dbReference type="InterPro" id="IPR017517">
    <property type="entry name" value="Maleyloyr_isom"/>
</dbReference>
<dbReference type="STRING" id="1385519.N801_04510"/>
<dbReference type="AlphaFoldDB" id="A0A0A0JWH1"/>
<dbReference type="SUPFAM" id="SSF109854">
    <property type="entry name" value="DinB/YfiT-like putative metalloenzymes"/>
    <property type="match status" value="1"/>
</dbReference>
<dbReference type="eggNOG" id="COG1576">
    <property type="taxonomic scope" value="Bacteria"/>
</dbReference>
<accession>A0A0A0JWH1</accession>
<dbReference type="Proteomes" id="UP000030013">
    <property type="component" value="Unassembled WGS sequence"/>
</dbReference>
<evidence type="ECO:0000313" key="2">
    <source>
        <dbReference type="EMBL" id="KGN41795.1"/>
    </source>
</evidence>
<dbReference type="EMBL" id="AVPL01000012">
    <property type="protein sequence ID" value="KGN41795.1"/>
    <property type="molecule type" value="Genomic_DNA"/>
</dbReference>
<dbReference type="NCBIfam" id="TIGR03083">
    <property type="entry name" value="maleylpyruvate isomerase family mycothiol-dependent enzyme"/>
    <property type="match status" value="1"/>
</dbReference>
<organism evidence="2 3">
    <name type="scientific">Knoellia aerolata DSM 18566</name>
    <dbReference type="NCBI Taxonomy" id="1385519"/>
    <lineage>
        <taxon>Bacteria</taxon>
        <taxon>Bacillati</taxon>
        <taxon>Actinomycetota</taxon>
        <taxon>Actinomycetes</taxon>
        <taxon>Micrococcales</taxon>
        <taxon>Intrasporangiaceae</taxon>
        <taxon>Knoellia</taxon>
    </lineage>
</organism>
<evidence type="ECO:0000313" key="3">
    <source>
        <dbReference type="Proteomes" id="UP000030013"/>
    </source>
</evidence>
<dbReference type="RefSeq" id="WP_035935307.1">
    <property type="nucleotide sequence ID" value="NZ_AVPL01000012.1"/>
</dbReference>
<sequence>MDAQPDVVALLSRAIDQTESLLADVSPDDYDKPSTCSDWTVGDLVQHVAASPRNFVDMFAGKDVDWTNPPSLGDDPAADFRSGADELLTQLRSQEGGGSPSAALPEFAVHAWDLAQSTGSSRPLDDEVAKHALAFMSNNLTPENRSGVFAPPVHIDDDRSVQDRLAAFAGRTPPD</sequence>
<dbReference type="InterPro" id="IPR034660">
    <property type="entry name" value="DinB/YfiT-like"/>
</dbReference>
<gene>
    <name evidence="2" type="ORF">N801_04510</name>
</gene>
<proteinExistence type="predicted"/>
<dbReference type="Gene3D" id="1.20.120.450">
    <property type="entry name" value="dinb family like domain"/>
    <property type="match status" value="1"/>
</dbReference>
<dbReference type="OrthoDB" id="5185819at2"/>
<protein>
    <recommendedName>
        <fullName evidence="1">Mycothiol-dependent maleylpyruvate isomerase metal-binding domain-containing protein</fullName>
    </recommendedName>
</protein>
<evidence type="ECO:0000259" key="1">
    <source>
        <dbReference type="Pfam" id="PF11716"/>
    </source>
</evidence>
<keyword evidence="3" id="KW-1185">Reference proteome</keyword>
<feature type="domain" description="Mycothiol-dependent maleylpyruvate isomerase metal-binding" evidence="1">
    <location>
        <begin position="12"/>
        <end position="114"/>
    </location>
</feature>
<name>A0A0A0JWH1_9MICO</name>
<dbReference type="Pfam" id="PF11716">
    <property type="entry name" value="MDMPI_N"/>
    <property type="match status" value="1"/>
</dbReference>
<reference evidence="2 3" key="1">
    <citation type="submission" date="2013-08" db="EMBL/GenBank/DDBJ databases">
        <title>The genome sequence of Knoellia aerolata.</title>
        <authorList>
            <person name="Zhu W."/>
            <person name="Wang G."/>
        </authorList>
    </citation>
    <scope>NUCLEOTIDE SEQUENCE [LARGE SCALE GENOMIC DNA]</scope>
    <source>
        <strain evidence="2 3">DSM 18566</strain>
    </source>
</reference>
<dbReference type="GO" id="GO:0046872">
    <property type="term" value="F:metal ion binding"/>
    <property type="evidence" value="ECO:0007669"/>
    <property type="project" value="InterPro"/>
</dbReference>
<dbReference type="InterPro" id="IPR024344">
    <property type="entry name" value="MDMPI_metal-binding"/>
</dbReference>